<gene>
    <name evidence="2" type="ORF">PPRIM_AZ9-3.1.T0740014</name>
</gene>
<feature type="transmembrane region" description="Helical" evidence="1">
    <location>
        <begin position="42"/>
        <end position="67"/>
    </location>
</feature>
<dbReference type="AlphaFoldDB" id="A0A8S1MXS6"/>
<organism evidence="2 3">
    <name type="scientific">Paramecium primaurelia</name>
    <dbReference type="NCBI Taxonomy" id="5886"/>
    <lineage>
        <taxon>Eukaryota</taxon>
        <taxon>Sar</taxon>
        <taxon>Alveolata</taxon>
        <taxon>Ciliophora</taxon>
        <taxon>Intramacronucleata</taxon>
        <taxon>Oligohymenophorea</taxon>
        <taxon>Peniculida</taxon>
        <taxon>Parameciidae</taxon>
        <taxon>Paramecium</taxon>
    </lineage>
</organism>
<feature type="transmembrane region" description="Helical" evidence="1">
    <location>
        <begin position="87"/>
        <end position="113"/>
    </location>
</feature>
<accession>A0A8S1MXS6</accession>
<protein>
    <submittedName>
        <fullName evidence="2">Uncharacterized protein</fullName>
    </submittedName>
</protein>
<feature type="transmembrane region" description="Helical" evidence="1">
    <location>
        <begin position="178"/>
        <end position="198"/>
    </location>
</feature>
<sequence>MKHKEDKLKKYLDLNVSMLLCCLDSNEFQDPQRRVDFVKNMYNFLTLEFFITSLIIALGMETGVMGWLGYEFEECHNYNENDWECIIYIWLSPLFYVSLAISILLQFSLYFVVNTLRKDPFPYTILILQLFFYGFLVTTICIIARFNIGRASILISMGIIFLAIISQTFYLNLNIRDVSFIICAIIIAGITILMLIILPFVRDIGFLKCFLCSLLLKISLDNIIVIQ</sequence>
<keyword evidence="1" id="KW-0812">Transmembrane</keyword>
<keyword evidence="1" id="KW-0472">Membrane</keyword>
<dbReference type="EMBL" id="CAJJDM010000077">
    <property type="protein sequence ID" value="CAD8085198.1"/>
    <property type="molecule type" value="Genomic_DNA"/>
</dbReference>
<evidence type="ECO:0000313" key="3">
    <source>
        <dbReference type="Proteomes" id="UP000688137"/>
    </source>
</evidence>
<keyword evidence="3" id="KW-1185">Reference proteome</keyword>
<comment type="caution">
    <text evidence="2">The sequence shown here is derived from an EMBL/GenBank/DDBJ whole genome shotgun (WGS) entry which is preliminary data.</text>
</comment>
<reference evidence="2" key="1">
    <citation type="submission" date="2021-01" db="EMBL/GenBank/DDBJ databases">
        <authorList>
            <consortium name="Genoscope - CEA"/>
            <person name="William W."/>
        </authorList>
    </citation>
    <scope>NUCLEOTIDE SEQUENCE</scope>
</reference>
<feature type="transmembrane region" description="Helical" evidence="1">
    <location>
        <begin position="125"/>
        <end position="146"/>
    </location>
</feature>
<keyword evidence="1" id="KW-1133">Transmembrane helix</keyword>
<dbReference type="Proteomes" id="UP000688137">
    <property type="component" value="Unassembled WGS sequence"/>
</dbReference>
<proteinExistence type="predicted"/>
<feature type="transmembrane region" description="Helical" evidence="1">
    <location>
        <begin position="204"/>
        <end position="226"/>
    </location>
</feature>
<evidence type="ECO:0000313" key="2">
    <source>
        <dbReference type="EMBL" id="CAD8085198.1"/>
    </source>
</evidence>
<feature type="transmembrane region" description="Helical" evidence="1">
    <location>
        <begin position="152"/>
        <end position="171"/>
    </location>
</feature>
<name>A0A8S1MXS6_PARPR</name>
<evidence type="ECO:0000256" key="1">
    <source>
        <dbReference type="SAM" id="Phobius"/>
    </source>
</evidence>